<dbReference type="Proteomes" id="UP000886657">
    <property type="component" value="Unassembled WGS sequence"/>
</dbReference>
<comment type="caution">
    <text evidence="2">The sequence shown here is derived from an EMBL/GenBank/DDBJ whole genome shotgun (WGS) entry which is preliminary data.</text>
</comment>
<protein>
    <submittedName>
        <fullName evidence="2">Uncharacterized protein</fullName>
    </submittedName>
</protein>
<dbReference type="AlphaFoldDB" id="A0A9D7SGF0"/>
<gene>
    <name evidence="2" type="ORF">IPP58_07875</name>
</gene>
<organism evidence="2 3">
    <name type="scientific">Candidatus Geothrix skivensis</name>
    <dbReference type="NCBI Taxonomy" id="2954439"/>
    <lineage>
        <taxon>Bacteria</taxon>
        <taxon>Pseudomonadati</taxon>
        <taxon>Acidobacteriota</taxon>
        <taxon>Holophagae</taxon>
        <taxon>Holophagales</taxon>
        <taxon>Holophagaceae</taxon>
        <taxon>Geothrix</taxon>
    </lineage>
</organism>
<reference evidence="2" key="1">
    <citation type="submission" date="2020-10" db="EMBL/GenBank/DDBJ databases">
        <title>Connecting structure to function with the recovery of over 1000 high-quality activated sludge metagenome-assembled genomes encoding full-length rRNA genes using long-read sequencing.</title>
        <authorList>
            <person name="Singleton C.M."/>
            <person name="Petriglieri F."/>
            <person name="Kristensen J.M."/>
            <person name="Kirkegaard R.H."/>
            <person name="Michaelsen T.Y."/>
            <person name="Andersen M.H."/>
            <person name="Karst S.M."/>
            <person name="Dueholm M.S."/>
            <person name="Nielsen P.H."/>
            <person name="Albertsen M."/>
        </authorList>
    </citation>
    <scope>NUCLEOTIDE SEQUENCE</scope>
    <source>
        <strain evidence="2">Skiv_18-Q3-R9-52_MAXAC.067</strain>
    </source>
</reference>
<keyword evidence="1" id="KW-0732">Signal</keyword>
<dbReference type="SUPFAM" id="SSF111364">
    <property type="entry name" value="Tsx-like channel"/>
    <property type="match status" value="1"/>
</dbReference>
<evidence type="ECO:0000313" key="3">
    <source>
        <dbReference type="Proteomes" id="UP000886657"/>
    </source>
</evidence>
<evidence type="ECO:0000313" key="2">
    <source>
        <dbReference type="EMBL" id="MBK9796403.1"/>
    </source>
</evidence>
<feature type="signal peptide" evidence="1">
    <location>
        <begin position="1"/>
        <end position="21"/>
    </location>
</feature>
<feature type="chain" id="PRO_5038899603" evidence="1">
    <location>
        <begin position="22"/>
        <end position="303"/>
    </location>
</feature>
<accession>A0A9D7SGF0</accession>
<proteinExistence type="predicted"/>
<sequence length="303" mass="32463">MNKLTLTALGIIALAALPVSAADWSDTSFGYRYGQKFQEPANPDSMAKNIFNLTHASGYSLGGNFFSVDMLTSSATDPSNNAQNNANFQKQGAHEVYVSYKHSLNLGKVFGTKIDFGPVRGMDFTFGFDYAAKNTTFAPAVYKLMAGPSFSFKVPGFLNVALLAYREKNHNAFGGFAIPRGGRTDVLFDTTYQVAAAWGIPVALGPVNTSVKGFATFTGAKGKDGSGVETKLETLFRGYWMFDISPVLGTKKGTWLIGPGFEYWDNKFGDPTYSTVAAANASGTGAGVNPKTTCVMAALEIHF</sequence>
<dbReference type="InterPro" id="IPR036777">
    <property type="entry name" value="Channel_Tsx-like_sf"/>
</dbReference>
<dbReference type="GO" id="GO:0009279">
    <property type="term" value="C:cell outer membrane"/>
    <property type="evidence" value="ECO:0007669"/>
    <property type="project" value="InterPro"/>
</dbReference>
<name>A0A9D7SGF0_9BACT</name>
<evidence type="ECO:0000256" key="1">
    <source>
        <dbReference type="SAM" id="SignalP"/>
    </source>
</evidence>
<dbReference type="EMBL" id="JADKIO010000006">
    <property type="protein sequence ID" value="MBK9796403.1"/>
    <property type="molecule type" value="Genomic_DNA"/>
</dbReference>
<dbReference type="Gene3D" id="2.40.230.20">
    <property type="entry name" value="Nucleoside-specific channel-forming protein, Tsx-like"/>
    <property type="match status" value="1"/>
</dbReference>